<dbReference type="AlphaFoldDB" id="B1WUU0"/>
<protein>
    <submittedName>
        <fullName evidence="1">Uncharacterized protein</fullName>
    </submittedName>
</protein>
<accession>B1WUU0</accession>
<evidence type="ECO:0000313" key="2">
    <source>
        <dbReference type="Proteomes" id="UP000001203"/>
    </source>
</evidence>
<dbReference type="STRING" id="43989.cce_1191"/>
<organism evidence="1 2">
    <name type="scientific">Crocosphaera subtropica (strain ATCC 51142 / BH68)</name>
    <name type="common">Cyanothece sp. (strain ATCC 51142)</name>
    <dbReference type="NCBI Taxonomy" id="43989"/>
    <lineage>
        <taxon>Bacteria</taxon>
        <taxon>Bacillati</taxon>
        <taxon>Cyanobacteriota</taxon>
        <taxon>Cyanophyceae</taxon>
        <taxon>Oscillatoriophycideae</taxon>
        <taxon>Chroococcales</taxon>
        <taxon>Aphanothecaceae</taxon>
        <taxon>Crocosphaera</taxon>
        <taxon>Crocosphaera subtropica</taxon>
    </lineage>
</organism>
<dbReference type="InterPro" id="IPR025149">
    <property type="entry name" value="DUF4090"/>
</dbReference>
<keyword evidence="2" id="KW-1185">Reference proteome</keyword>
<reference evidence="1 2" key="1">
    <citation type="journal article" date="2008" name="Proc. Natl. Acad. Sci. U.S.A.">
        <title>The genome of Cyanothece 51142, a unicellular diazotrophic cyanobacterium important in the marine nitrogen cycle.</title>
        <authorList>
            <person name="Welsh E.A."/>
            <person name="Liberton M."/>
            <person name="Stoeckel J."/>
            <person name="Loh T."/>
            <person name="Elvitigala T."/>
            <person name="Wang C."/>
            <person name="Wollam A."/>
            <person name="Fulton R.S."/>
            <person name="Clifton S.W."/>
            <person name="Jacobs J.M."/>
            <person name="Aurora R."/>
            <person name="Ghosh B.K."/>
            <person name="Sherman L.A."/>
            <person name="Smith R.D."/>
            <person name="Wilson R.K."/>
            <person name="Pakrasi H.B."/>
        </authorList>
    </citation>
    <scope>NUCLEOTIDE SEQUENCE [LARGE SCALE GENOMIC DNA]</scope>
    <source>
        <strain evidence="2">ATCC 51142 / BH68</strain>
    </source>
</reference>
<dbReference type="HOGENOM" id="CLU_3134719_0_0_3"/>
<evidence type="ECO:0000313" key="1">
    <source>
        <dbReference type="EMBL" id="ACB50541.1"/>
    </source>
</evidence>
<dbReference type="Pfam" id="PF13319">
    <property type="entry name" value="DUF4090"/>
    <property type="match status" value="1"/>
</dbReference>
<dbReference type="KEGG" id="cyt:cce_1191"/>
<gene>
    <name evidence="1" type="ordered locus">cce_1191</name>
</gene>
<dbReference type="Proteomes" id="UP000001203">
    <property type="component" value="Chromosome circular"/>
</dbReference>
<name>B1WUU0_CROS5</name>
<dbReference type="RefSeq" id="WP_012361568.1">
    <property type="nucleotide sequence ID" value="NC_010546.1"/>
</dbReference>
<sequence>MPLAFCLSKLACVIEGARYESMEELNQRLIKAEFVLLKEKEIAFYYGGK</sequence>
<proteinExistence type="predicted"/>
<dbReference type="EMBL" id="CP000806">
    <property type="protein sequence ID" value="ACB50541.1"/>
    <property type="molecule type" value="Genomic_DNA"/>
</dbReference>